<reference evidence="1 2" key="1">
    <citation type="journal article" date="2022" name="bioRxiv">
        <title>The genome of the oomycete Peronosclerospora sorghi, a cosmopolitan pathogen of maize and sorghum, is inflated with dispersed pseudogenes.</title>
        <authorList>
            <person name="Fletcher K."/>
            <person name="Martin F."/>
            <person name="Isakeit T."/>
            <person name="Cavanaugh K."/>
            <person name="Magill C."/>
            <person name="Michelmore R."/>
        </authorList>
    </citation>
    <scope>NUCLEOTIDE SEQUENCE [LARGE SCALE GENOMIC DNA]</scope>
    <source>
        <strain evidence="1">P6</strain>
    </source>
</reference>
<organism evidence="1 2">
    <name type="scientific">Peronosclerospora sorghi</name>
    <dbReference type="NCBI Taxonomy" id="230839"/>
    <lineage>
        <taxon>Eukaryota</taxon>
        <taxon>Sar</taxon>
        <taxon>Stramenopiles</taxon>
        <taxon>Oomycota</taxon>
        <taxon>Peronosporomycetes</taxon>
        <taxon>Peronosporales</taxon>
        <taxon>Peronosporaceae</taxon>
        <taxon>Peronosclerospora</taxon>
    </lineage>
</organism>
<evidence type="ECO:0000313" key="2">
    <source>
        <dbReference type="Proteomes" id="UP001163321"/>
    </source>
</evidence>
<proteinExistence type="predicted"/>
<name>A0ACC0WQG8_9STRA</name>
<comment type="caution">
    <text evidence="1">The sequence shown here is derived from an EMBL/GenBank/DDBJ whole genome shotgun (WGS) entry which is preliminary data.</text>
</comment>
<gene>
    <name evidence="1" type="ORF">PsorP6_015566</name>
</gene>
<protein>
    <submittedName>
        <fullName evidence="1">Uncharacterized protein</fullName>
    </submittedName>
</protein>
<keyword evidence="2" id="KW-1185">Reference proteome</keyword>
<accession>A0ACC0WQG8</accession>
<evidence type="ECO:0000313" key="1">
    <source>
        <dbReference type="EMBL" id="KAI9920001.1"/>
    </source>
</evidence>
<dbReference type="EMBL" id="CM047589">
    <property type="protein sequence ID" value="KAI9920001.1"/>
    <property type="molecule type" value="Genomic_DNA"/>
</dbReference>
<sequence>MTLVQALLKRLVRPVVSAFESPVIETYHVRRCPLTVHIKNDRCRMTLAGIASSSSAMKEKVKAVVTTTLTEKELVQLASKKPLLSAVRDVL</sequence>
<dbReference type="Proteomes" id="UP001163321">
    <property type="component" value="Chromosome 10"/>
</dbReference>